<dbReference type="EMBL" id="KI517416">
    <property type="protein sequence ID" value="ESQ47337.1"/>
    <property type="molecule type" value="Genomic_DNA"/>
</dbReference>
<evidence type="ECO:0000256" key="1">
    <source>
        <dbReference type="SAM" id="MobiDB-lite"/>
    </source>
</evidence>
<evidence type="ECO:0000313" key="2">
    <source>
        <dbReference type="EMBL" id="ESQ47337.1"/>
    </source>
</evidence>
<dbReference type="KEGG" id="eus:EUTSA_v10028078mg"/>
<dbReference type="Gramene" id="ESQ47337">
    <property type="protein sequence ID" value="ESQ47337"/>
    <property type="gene ID" value="EUTSA_v10028078mg"/>
</dbReference>
<dbReference type="Proteomes" id="UP000030689">
    <property type="component" value="Unassembled WGS sequence"/>
</dbReference>
<organism evidence="2 3">
    <name type="scientific">Eutrema salsugineum</name>
    <name type="common">Saltwater cress</name>
    <name type="synonym">Sisymbrium salsugineum</name>
    <dbReference type="NCBI Taxonomy" id="72664"/>
    <lineage>
        <taxon>Eukaryota</taxon>
        <taxon>Viridiplantae</taxon>
        <taxon>Streptophyta</taxon>
        <taxon>Embryophyta</taxon>
        <taxon>Tracheophyta</taxon>
        <taxon>Spermatophyta</taxon>
        <taxon>Magnoliopsida</taxon>
        <taxon>eudicotyledons</taxon>
        <taxon>Gunneridae</taxon>
        <taxon>Pentapetalae</taxon>
        <taxon>rosids</taxon>
        <taxon>malvids</taxon>
        <taxon>Brassicales</taxon>
        <taxon>Brassicaceae</taxon>
        <taxon>Eutremeae</taxon>
        <taxon>Eutrema</taxon>
    </lineage>
</organism>
<evidence type="ECO:0000313" key="3">
    <source>
        <dbReference type="Proteomes" id="UP000030689"/>
    </source>
</evidence>
<dbReference type="STRING" id="72664.V4LXT4"/>
<keyword evidence="3" id="KW-1185">Reference proteome</keyword>
<feature type="compositionally biased region" description="Basic and acidic residues" evidence="1">
    <location>
        <begin position="129"/>
        <end position="138"/>
    </location>
</feature>
<sequence length="162" mass="18625">MHCVFVETSLDTRLVVLLHKTDNVSVFKGETTSKVKLYFAEKLRKEHSKCFSEIGKITTSAVKIEWSGRFYHLPDSVIVSKAFEYNGDEDWFIFVDVDTEVAASSKADDKFLEKKAEITNAPVIEEEDLKTKVDEEKKSKKRKMKSFDATKSTPMKLDESDW</sequence>
<proteinExistence type="predicted"/>
<reference evidence="2 3" key="1">
    <citation type="journal article" date="2013" name="Front. Plant Sci.">
        <title>The Reference Genome of the Halophytic Plant Eutrema salsugineum.</title>
        <authorList>
            <person name="Yang R."/>
            <person name="Jarvis D.E."/>
            <person name="Chen H."/>
            <person name="Beilstein M.A."/>
            <person name="Grimwood J."/>
            <person name="Jenkins J."/>
            <person name="Shu S."/>
            <person name="Prochnik S."/>
            <person name="Xin M."/>
            <person name="Ma C."/>
            <person name="Schmutz J."/>
            <person name="Wing R.A."/>
            <person name="Mitchell-Olds T."/>
            <person name="Schumaker K.S."/>
            <person name="Wang X."/>
        </authorList>
    </citation>
    <scope>NUCLEOTIDE SEQUENCE [LARGE SCALE GENOMIC DNA]</scope>
</reference>
<feature type="region of interest" description="Disordered" evidence="1">
    <location>
        <begin position="129"/>
        <end position="162"/>
    </location>
</feature>
<name>V4LXT4_EUTSA</name>
<accession>V4LXT4</accession>
<dbReference type="AlphaFoldDB" id="V4LXT4"/>
<protein>
    <submittedName>
        <fullName evidence="2">Uncharacterized protein</fullName>
    </submittedName>
</protein>
<gene>
    <name evidence="2" type="ORF">EUTSA_v10028078mg</name>
</gene>